<evidence type="ECO:0000256" key="2">
    <source>
        <dbReference type="SAM" id="Phobius"/>
    </source>
</evidence>
<evidence type="ECO:0000313" key="4">
    <source>
        <dbReference type="Proteomes" id="UP000290289"/>
    </source>
</evidence>
<proteinExistence type="predicted"/>
<sequence>MSPVAKNFGKLNPELPCIAASVSKPEPYADRLGVNSVNTEFSFTGTHKSSKQRLGVQNSSKRRYNNKESLSMSWETNDIKRTTGSLHNRFSKPKLSGKTSLRKGGPSLSEQEPKRRRDIKVKALEAAEAAKHLAETKENECKIKKEALKPERSKMEQDNMKQLELQKKKKKKERKKKEADMASRKRQREEEEGKEKERKECVLKHVDSRENMKKYDSFCSASFHYIYFCTMLDITFYIVLSCVGWKRPWR</sequence>
<gene>
    <name evidence="3" type="ORF">DVH24_041927</name>
</gene>
<dbReference type="EMBL" id="RDQH01000337">
    <property type="protein sequence ID" value="RXH85159.1"/>
    <property type="molecule type" value="Genomic_DNA"/>
</dbReference>
<feature type="transmembrane region" description="Helical" evidence="2">
    <location>
        <begin position="225"/>
        <end position="245"/>
    </location>
</feature>
<feature type="region of interest" description="Disordered" evidence="1">
    <location>
        <begin position="144"/>
        <end position="199"/>
    </location>
</feature>
<feature type="compositionally biased region" description="Polar residues" evidence="1">
    <location>
        <begin position="67"/>
        <end position="88"/>
    </location>
</feature>
<feature type="compositionally biased region" description="Basic and acidic residues" evidence="1">
    <location>
        <begin position="144"/>
        <end position="166"/>
    </location>
</feature>
<organism evidence="3 4">
    <name type="scientific">Malus domestica</name>
    <name type="common">Apple</name>
    <name type="synonym">Pyrus malus</name>
    <dbReference type="NCBI Taxonomy" id="3750"/>
    <lineage>
        <taxon>Eukaryota</taxon>
        <taxon>Viridiplantae</taxon>
        <taxon>Streptophyta</taxon>
        <taxon>Embryophyta</taxon>
        <taxon>Tracheophyta</taxon>
        <taxon>Spermatophyta</taxon>
        <taxon>Magnoliopsida</taxon>
        <taxon>eudicotyledons</taxon>
        <taxon>Gunneridae</taxon>
        <taxon>Pentapetalae</taxon>
        <taxon>rosids</taxon>
        <taxon>fabids</taxon>
        <taxon>Rosales</taxon>
        <taxon>Rosaceae</taxon>
        <taxon>Amygdaloideae</taxon>
        <taxon>Maleae</taxon>
        <taxon>Malus</taxon>
    </lineage>
</organism>
<dbReference type="PANTHER" id="PTHR13738:SF1">
    <property type="entry name" value="TROPONIN I"/>
    <property type="match status" value="1"/>
</dbReference>
<evidence type="ECO:0000313" key="3">
    <source>
        <dbReference type="EMBL" id="RXH85159.1"/>
    </source>
</evidence>
<keyword evidence="2" id="KW-0812">Transmembrane</keyword>
<reference evidence="3 4" key="1">
    <citation type="submission" date="2018-10" db="EMBL/GenBank/DDBJ databases">
        <title>A high-quality apple genome assembly.</title>
        <authorList>
            <person name="Hu J."/>
        </authorList>
    </citation>
    <scope>NUCLEOTIDE SEQUENCE [LARGE SCALE GENOMIC DNA]</scope>
    <source>
        <strain evidence="4">cv. HFTH1</strain>
        <tissue evidence="3">Young leaf</tissue>
    </source>
</reference>
<name>A0A498IPQ4_MALDO</name>
<keyword evidence="2" id="KW-1133">Transmembrane helix</keyword>
<comment type="caution">
    <text evidence="3">The sequence shown here is derived from an EMBL/GenBank/DDBJ whole genome shotgun (WGS) entry which is preliminary data.</text>
</comment>
<feature type="compositionally biased region" description="Basic and acidic residues" evidence="1">
    <location>
        <begin position="176"/>
        <end position="199"/>
    </location>
</feature>
<accession>A0A498IPQ4</accession>
<protein>
    <submittedName>
        <fullName evidence="3">Uncharacterized protein</fullName>
    </submittedName>
</protein>
<dbReference type="InterPro" id="IPR050875">
    <property type="entry name" value="Troponin_I"/>
</dbReference>
<evidence type="ECO:0000256" key="1">
    <source>
        <dbReference type="SAM" id="MobiDB-lite"/>
    </source>
</evidence>
<feature type="region of interest" description="Disordered" evidence="1">
    <location>
        <begin position="44"/>
        <end position="117"/>
    </location>
</feature>
<dbReference type="PANTHER" id="PTHR13738">
    <property type="entry name" value="TROPONIN I"/>
    <property type="match status" value="1"/>
</dbReference>
<dbReference type="Proteomes" id="UP000290289">
    <property type="component" value="Chromosome 11"/>
</dbReference>
<dbReference type="AlphaFoldDB" id="A0A498IPQ4"/>
<keyword evidence="4" id="KW-1185">Reference proteome</keyword>
<keyword evidence="2" id="KW-0472">Membrane</keyword>